<keyword evidence="8" id="KW-0539">Nucleus</keyword>
<sequence length="569" mass="62221">MDQSQDVNLEELFWRSPQHVQMMGGFLHSNNIIFYFAESPFFDATSNNASLAIQANYNEALRHFLETREVFEGRLKTMQGLEFMVTYDPLQDAAQSDTEFAHTPSNIWVIRKQLRQKRPGKEDDVVVLSTYYVVGDAVYMAPAVSSVVGNRILSAVTSLTKLLTVASPLPIFTPSYGHVYMPPGPKAVDAPQTTTTTTSQSSQQSKELTPVPDSQSSAKTFLTTTSTTSNAKDTSYQHTRNLMEAMNLLSRYGDEFMDETPLSGEPGSFILSKANESTTAARRVAKTTTTTNMHAPAVPRKTGTPSVTESSTPAKGGDSTIQIANMTVTTGQQTKQAVVCVFCGSVGGNNPAHLEAAVALARAFHEQNVHLVYGGGTHGLMGAVARELVRLSGPKAVHGIIPKALVKFKDGQQQQQQEDGKVHEGAGKTHERTVQETDKRTELNETEYGLTTIVPDMHTRKRLMATKVLEGGPGSGFVSLAGGFGTIEEVMEMTTWNQLGIHTVGIVLLNINGYWDGVLEWIQNAVREGFISQANGEILVQVQQVKDVLPKLREYTASVDRFQLTWGQE</sequence>
<dbReference type="GO" id="GO:0005829">
    <property type="term" value="C:cytosol"/>
    <property type="evidence" value="ECO:0007669"/>
    <property type="project" value="TreeGrafter"/>
</dbReference>
<evidence type="ECO:0000256" key="9">
    <source>
        <dbReference type="ARBA" id="ARBA00025687"/>
    </source>
</evidence>
<dbReference type="RefSeq" id="XP_035346194.1">
    <property type="nucleotide sequence ID" value="XM_035490301.1"/>
</dbReference>
<dbReference type="GeneID" id="55994652"/>
<dbReference type="GO" id="GO:0003712">
    <property type="term" value="F:transcription coregulator activity"/>
    <property type="evidence" value="ECO:0007669"/>
    <property type="project" value="InterPro"/>
</dbReference>
<dbReference type="GO" id="GO:0006357">
    <property type="term" value="P:regulation of transcription by RNA polymerase II"/>
    <property type="evidence" value="ECO:0007669"/>
    <property type="project" value="InterPro"/>
</dbReference>
<feature type="compositionally biased region" description="Low complexity" evidence="11">
    <location>
        <begin position="192"/>
        <end position="205"/>
    </location>
</feature>
<keyword evidence="6" id="KW-0010">Activator</keyword>
<dbReference type="KEGG" id="trg:TRUGW13939_07159"/>
<gene>
    <name evidence="12" type="ORF">TRUGW13939_07159</name>
</gene>
<evidence type="ECO:0000256" key="2">
    <source>
        <dbReference type="ARBA" id="ARBA00007526"/>
    </source>
</evidence>
<dbReference type="AlphaFoldDB" id="A0A7H8R1E9"/>
<protein>
    <recommendedName>
        <fullName evidence="4">Mediator of RNA polymerase II transcription subunit 6</fullName>
    </recommendedName>
    <alternativeName>
        <fullName evidence="10">Mediator complex subunit 6</fullName>
    </alternativeName>
</protein>
<dbReference type="InterPro" id="IPR038566">
    <property type="entry name" value="Mediator_Med6_sf"/>
</dbReference>
<evidence type="ECO:0000256" key="4">
    <source>
        <dbReference type="ARBA" id="ARBA00020634"/>
    </source>
</evidence>
<dbReference type="InterPro" id="IPR007018">
    <property type="entry name" value="Mediator_Med6"/>
</dbReference>
<name>A0A7H8R1E9_TALRU</name>
<feature type="region of interest" description="Disordered" evidence="11">
    <location>
        <begin position="183"/>
        <end position="232"/>
    </location>
</feature>
<dbReference type="Gene3D" id="3.10.450.580">
    <property type="entry name" value="Mediator complex, subunit Med6"/>
    <property type="match status" value="1"/>
</dbReference>
<dbReference type="InterPro" id="IPR031100">
    <property type="entry name" value="LOG_fam"/>
</dbReference>
<dbReference type="FunFam" id="3.10.450.580:FF:000003">
    <property type="entry name" value="Mediator of RNA polymerase II transcription subunit 6"/>
    <property type="match status" value="1"/>
</dbReference>
<feature type="region of interest" description="Disordered" evidence="11">
    <location>
        <begin position="294"/>
        <end position="319"/>
    </location>
</feature>
<dbReference type="InterPro" id="IPR005269">
    <property type="entry name" value="LOG"/>
</dbReference>
<evidence type="ECO:0000256" key="11">
    <source>
        <dbReference type="SAM" id="MobiDB-lite"/>
    </source>
</evidence>
<evidence type="ECO:0000256" key="1">
    <source>
        <dbReference type="ARBA" id="ARBA00004123"/>
    </source>
</evidence>
<evidence type="ECO:0000256" key="6">
    <source>
        <dbReference type="ARBA" id="ARBA00023159"/>
    </source>
</evidence>
<dbReference type="SUPFAM" id="SSF102405">
    <property type="entry name" value="MCP/YpsA-like"/>
    <property type="match status" value="1"/>
</dbReference>
<feature type="compositionally biased region" description="Low complexity" evidence="11">
    <location>
        <begin position="216"/>
        <end position="232"/>
    </location>
</feature>
<dbReference type="Pfam" id="PF04934">
    <property type="entry name" value="Med6"/>
    <property type="match status" value="1"/>
</dbReference>
<comment type="subcellular location">
    <subcellularLocation>
        <location evidence="1">Nucleus</location>
    </subcellularLocation>
</comment>
<evidence type="ECO:0000256" key="5">
    <source>
        <dbReference type="ARBA" id="ARBA00023015"/>
    </source>
</evidence>
<evidence type="ECO:0000313" key="12">
    <source>
        <dbReference type="EMBL" id="QKX60017.1"/>
    </source>
</evidence>
<evidence type="ECO:0000256" key="10">
    <source>
        <dbReference type="ARBA" id="ARBA00031259"/>
    </source>
</evidence>
<dbReference type="NCBIfam" id="TIGR00730">
    <property type="entry name" value="Rossman fold protein, TIGR00730 family"/>
    <property type="match status" value="1"/>
</dbReference>
<dbReference type="Pfam" id="PF03641">
    <property type="entry name" value="Lysine_decarbox"/>
    <property type="match status" value="1"/>
</dbReference>
<dbReference type="PANTHER" id="PTHR31223">
    <property type="entry name" value="LOG FAMILY PROTEIN YJL055W"/>
    <property type="match status" value="1"/>
</dbReference>
<evidence type="ECO:0000256" key="7">
    <source>
        <dbReference type="ARBA" id="ARBA00023163"/>
    </source>
</evidence>
<keyword evidence="13" id="KW-1185">Reference proteome</keyword>
<dbReference type="PANTHER" id="PTHR31223:SF70">
    <property type="entry name" value="LOG FAMILY PROTEIN YJL055W"/>
    <property type="match status" value="1"/>
</dbReference>
<dbReference type="GO" id="GO:0016799">
    <property type="term" value="F:hydrolase activity, hydrolyzing N-glycosyl compounds"/>
    <property type="evidence" value="ECO:0007669"/>
    <property type="project" value="TreeGrafter"/>
</dbReference>
<dbReference type="OrthoDB" id="344220at2759"/>
<feature type="compositionally biased region" description="Basic and acidic residues" evidence="11">
    <location>
        <begin position="418"/>
        <end position="438"/>
    </location>
</feature>
<dbReference type="EMBL" id="CP055901">
    <property type="protein sequence ID" value="QKX60017.1"/>
    <property type="molecule type" value="Genomic_DNA"/>
</dbReference>
<dbReference type="Proteomes" id="UP000509510">
    <property type="component" value="Chromosome IV"/>
</dbReference>
<feature type="region of interest" description="Disordered" evidence="11">
    <location>
        <begin position="410"/>
        <end position="438"/>
    </location>
</feature>
<evidence type="ECO:0000256" key="8">
    <source>
        <dbReference type="ARBA" id="ARBA00023242"/>
    </source>
</evidence>
<keyword evidence="7" id="KW-0804">Transcription</keyword>
<reference evidence="13" key="1">
    <citation type="submission" date="2020-06" db="EMBL/GenBank/DDBJ databases">
        <title>A chromosome-scale genome assembly of Talaromyces rugulosus W13939.</title>
        <authorList>
            <person name="Wang B."/>
            <person name="Guo L."/>
            <person name="Ye K."/>
            <person name="Wang L."/>
        </authorList>
    </citation>
    <scope>NUCLEOTIDE SEQUENCE [LARGE SCALE GENOMIC DNA]</scope>
    <source>
        <strain evidence="13">W13939</strain>
    </source>
</reference>
<comment type="function">
    <text evidence="9">Component of the Mediator complex, a coactivator involved in the regulated transcription of nearly all RNA polymerase II-dependent genes. Mediator functions as a bridge to convey information from gene-specific regulatory proteins to the basal RNA polymerase II transcription machinery. Mediator is recruited to promoters by direct interactions with regulatory proteins and serves as a scaffold for the assembly of a functional preinitiation complex with RNA polymerase II and the general transcription factors.</text>
</comment>
<dbReference type="GO" id="GO:0016592">
    <property type="term" value="C:mediator complex"/>
    <property type="evidence" value="ECO:0007669"/>
    <property type="project" value="InterPro"/>
</dbReference>
<evidence type="ECO:0000256" key="3">
    <source>
        <dbReference type="ARBA" id="ARBA00011837"/>
    </source>
</evidence>
<dbReference type="GO" id="GO:0009691">
    <property type="term" value="P:cytokinin biosynthetic process"/>
    <property type="evidence" value="ECO:0007669"/>
    <property type="project" value="InterPro"/>
</dbReference>
<proteinExistence type="inferred from homology"/>
<dbReference type="Gene3D" id="3.40.50.450">
    <property type="match status" value="1"/>
</dbReference>
<dbReference type="FunFam" id="3.40.50.450:FF:000018">
    <property type="entry name" value="Lysine decarboxylase-like protein"/>
    <property type="match status" value="1"/>
</dbReference>
<feature type="compositionally biased region" description="Polar residues" evidence="11">
    <location>
        <begin position="303"/>
        <end position="319"/>
    </location>
</feature>
<comment type="subunit">
    <text evidence="3">Component of the Mediator complex.</text>
</comment>
<accession>A0A7H8R1E9</accession>
<evidence type="ECO:0000313" key="13">
    <source>
        <dbReference type="Proteomes" id="UP000509510"/>
    </source>
</evidence>
<comment type="similarity">
    <text evidence="2">Belongs to the Mediator complex subunit 6 family.</text>
</comment>
<organism evidence="12 13">
    <name type="scientific">Talaromyces rugulosus</name>
    <name type="common">Penicillium rugulosum</name>
    <dbReference type="NCBI Taxonomy" id="121627"/>
    <lineage>
        <taxon>Eukaryota</taxon>
        <taxon>Fungi</taxon>
        <taxon>Dikarya</taxon>
        <taxon>Ascomycota</taxon>
        <taxon>Pezizomycotina</taxon>
        <taxon>Eurotiomycetes</taxon>
        <taxon>Eurotiomycetidae</taxon>
        <taxon>Eurotiales</taxon>
        <taxon>Trichocomaceae</taxon>
        <taxon>Talaromyces</taxon>
        <taxon>Talaromyces sect. Islandici</taxon>
    </lineage>
</organism>
<keyword evidence="5" id="KW-0805">Transcription regulation</keyword>